<dbReference type="GeneID" id="19881457"/>
<evidence type="ECO:0000313" key="7">
    <source>
        <dbReference type="EMBL" id="ELA42100.1"/>
    </source>
</evidence>
<protein>
    <recommendedName>
        <fullName evidence="6">Core Histone H2A/H2B/H3 domain-containing protein</fullName>
    </recommendedName>
</protein>
<organism evidence="7 8">
    <name type="scientific">Vittaforma corneae (strain ATCC 50505)</name>
    <name type="common">Microsporidian parasite</name>
    <name type="synonym">Nosema corneum</name>
    <dbReference type="NCBI Taxonomy" id="993615"/>
    <lineage>
        <taxon>Eukaryota</taxon>
        <taxon>Fungi</taxon>
        <taxon>Fungi incertae sedis</taxon>
        <taxon>Microsporidia</taxon>
        <taxon>Nosematidae</taxon>
        <taxon>Vittaforma</taxon>
    </lineage>
</organism>
<keyword evidence="4" id="KW-0544">Nucleosome core</keyword>
<evidence type="ECO:0000259" key="6">
    <source>
        <dbReference type="Pfam" id="PF00125"/>
    </source>
</evidence>
<dbReference type="InterPro" id="IPR000164">
    <property type="entry name" value="Histone_H3/CENP-A"/>
</dbReference>
<comment type="subcellular location">
    <subcellularLocation>
        <location evidence="1">Chromosome</location>
    </subcellularLocation>
</comment>
<evidence type="ECO:0000256" key="3">
    <source>
        <dbReference type="ARBA" id="ARBA00022454"/>
    </source>
</evidence>
<evidence type="ECO:0000256" key="2">
    <source>
        <dbReference type="ARBA" id="ARBA00010343"/>
    </source>
</evidence>
<dbReference type="GO" id="GO:0000786">
    <property type="term" value="C:nucleosome"/>
    <property type="evidence" value="ECO:0007669"/>
    <property type="project" value="UniProtKB-KW"/>
</dbReference>
<dbReference type="GO" id="GO:0030527">
    <property type="term" value="F:structural constituent of chromatin"/>
    <property type="evidence" value="ECO:0007669"/>
    <property type="project" value="InterPro"/>
</dbReference>
<dbReference type="EMBL" id="JH370134">
    <property type="protein sequence ID" value="ELA42100.1"/>
    <property type="molecule type" value="Genomic_DNA"/>
</dbReference>
<reference evidence="8" key="1">
    <citation type="submission" date="2011-05" db="EMBL/GenBank/DDBJ databases">
        <title>The genome sequence of Vittaforma corneae strain ATCC 50505.</title>
        <authorList>
            <consortium name="The Broad Institute Genome Sequencing Platform"/>
            <person name="Cuomo C."/>
            <person name="Didier E."/>
            <person name="Bowers L."/>
            <person name="Young S.K."/>
            <person name="Zeng Q."/>
            <person name="Gargeya S."/>
            <person name="Fitzgerald M."/>
            <person name="Haas B."/>
            <person name="Abouelleil A."/>
            <person name="Alvarado L."/>
            <person name="Arachchi H.M."/>
            <person name="Berlin A."/>
            <person name="Chapman S.B."/>
            <person name="Gearin G."/>
            <person name="Goldberg J."/>
            <person name="Griggs A."/>
            <person name="Gujja S."/>
            <person name="Hansen M."/>
            <person name="Heiman D."/>
            <person name="Howarth C."/>
            <person name="Larimer J."/>
            <person name="Lui A."/>
            <person name="MacDonald P.J.P."/>
            <person name="McCowen C."/>
            <person name="Montmayeur A."/>
            <person name="Murphy C."/>
            <person name="Neiman D."/>
            <person name="Pearson M."/>
            <person name="Priest M."/>
            <person name="Roberts A."/>
            <person name="Saif S."/>
            <person name="Shea T."/>
            <person name="Sisk P."/>
            <person name="Stolte C."/>
            <person name="Sykes S."/>
            <person name="Wortman J."/>
            <person name="Nusbaum C."/>
            <person name="Birren B."/>
        </authorList>
    </citation>
    <scope>NUCLEOTIDE SEQUENCE [LARGE SCALE GENOMIC DNA]</scope>
    <source>
        <strain evidence="8">ATCC 50505</strain>
    </source>
</reference>
<evidence type="ECO:0000256" key="4">
    <source>
        <dbReference type="ARBA" id="ARBA00023269"/>
    </source>
</evidence>
<dbReference type="GO" id="GO:0003677">
    <property type="term" value="F:DNA binding"/>
    <property type="evidence" value="ECO:0007669"/>
    <property type="project" value="InterPro"/>
</dbReference>
<keyword evidence="3" id="KW-0158">Chromosome</keyword>
<dbReference type="SMART" id="SM00428">
    <property type="entry name" value="H3"/>
    <property type="match status" value="1"/>
</dbReference>
<keyword evidence="4" id="KW-0238">DNA-binding</keyword>
<proteinExistence type="inferred from homology"/>
<dbReference type="InterPro" id="IPR009072">
    <property type="entry name" value="Histone-fold"/>
</dbReference>
<sequence length="163" mass="18177">MARTANAARKQVNKAPTPEDTAKEPANKVQESQKKFPVPEKKPAKSLSVSVPTIGQKPKPTPKKVSSNILKEIKYYQSNIGFLIPRALIVRIVRQVLLSTLKIRSGDNFKFTAVSLNVIHEAIENHIVCLLELSYMAARHAKRVTLFPTDIRLINRIRGASAQ</sequence>
<dbReference type="OMA" id="ANMETSY"/>
<feature type="domain" description="Core Histone H2A/H2B/H3" evidence="6">
    <location>
        <begin position="67"/>
        <end position="157"/>
    </location>
</feature>
<dbReference type="InParanoid" id="L2GNP8"/>
<evidence type="ECO:0000256" key="1">
    <source>
        <dbReference type="ARBA" id="ARBA00004286"/>
    </source>
</evidence>
<keyword evidence="8" id="KW-1185">Reference proteome</keyword>
<dbReference type="STRING" id="993615.L2GNP8"/>
<dbReference type="OrthoDB" id="842664at2759"/>
<feature type="region of interest" description="Disordered" evidence="5">
    <location>
        <begin position="1"/>
        <end position="64"/>
    </location>
</feature>
<dbReference type="PANTHER" id="PTHR45810">
    <property type="entry name" value="HISTONE H3.2"/>
    <property type="match status" value="1"/>
</dbReference>
<name>L2GNP8_VITCO</name>
<dbReference type="HOGENOM" id="CLU_078295_3_3_1"/>
<evidence type="ECO:0000256" key="5">
    <source>
        <dbReference type="SAM" id="MobiDB-lite"/>
    </source>
</evidence>
<dbReference type="VEuPathDB" id="MicrosporidiaDB:VICG_00741"/>
<accession>L2GNP8</accession>
<dbReference type="SUPFAM" id="SSF47113">
    <property type="entry name" value="Histone-fold"/>
    <property type="match status" value="1"/>
</dbReference>
<dbReference type="GO" id="GO:0046982">
    <property type="term" value="F:protein heterodimerization activity"/>
    <property type="evidence" value="ECO:0007669"/>
    <property type="project" value="InterPro"/>
</dbReference>
<dbReference type="Proteomes" id="UP000011082">
    <property type="component" value="Unassembled WGS sequence"/>
</dbReference>
<feature type="compositionally biased region" description="Basic and acidic residues" evidence="5">
    <location>
        <begin position="20"/>
        <end position="43"/>
    </location>
</feature>
<gene>
    <name evidence="7" type="ORF">VICG_00741</name>
</gene>
<dbReference type="InterPro" id="IPR007125">
    <property type="entry name" value="H2A/H2B/H3"/>
</dbReference>
<dbReference type="AlphaFoldDB" id="L2GNP8"/>
<dbReference type="PANTHER" id="PTHR45810:SF1">
    <property type="entry name" value="HISTONE H3-LIKE CENTROMERIC PROTEIN A"/>
    <property type="match status" value="1"/>
</dbReference>
<dbReference type="Gene3D" id="1.10.20.10">
    <property type="entry name" value="Histone, subunit A"/>
    <property type="match status" value="1"/>
</dbReference>
<evidence type="ECO:0000313" key="8">
    <source>
        <dbReference type="Proteomes" id="UP000011082"/>
    </source>
</evidence>
<dbReference type="RefSeq" id="XP_007604192.1">
    <property type="nucleotide sequence ID" value="XM_007604130.1"/>
</dbReference>
<dbReference type="Pfam" id="PF00125">
    <property type="entry name" value="Histone"/>
    <property type="match status" value="1"/>
</dbReference>
<comment type="similarity">
    <text evidence="2">Belongs to the histone H3 family.</text>
</comment>